<keyword evidence="2" id="KW-0472">Membrane</keyword>
<evidence type="ECO:0000313" key="4">
    <source>
        <dbReference type="Proteomes" id="UP001301012"/>
    </source>
</evidence>
<proteinExistence type="predicted"/>
<organism evidence="3 4">
    <name type="scientific">Romboutsia sedimentorum</name>
    <dbReference type="NCBI Taxonomy" id="1368474"/>
    <lineage>
        <taxon>Bacteria</taxon>
        <taxon>Bacillati</taxon>
        <taxon>Bacillota</taxon>
        <taxon>Clostridia</taxon>
        <taxon>Peptostreptococcales</taxon>
        <taxon>Peptostreptococcaceae</taxon>
        <taxon>Romboutsia</taxon>
    </lineage>
</organism>
<dbReference type="EMBL" id="JASKYM010000002">
    <property type="protein sequence ID" value="MDK2563054.1"/>
    <property type="molecule type" value="Genomic_DNA"/>
</dbReference>
<gene>
    <name evidence="3" type="ORF">QOZ84_05810</name>
</gene>
<keyword evidence="2" id="KW-0812">Transmembrane</keyword>
<evidence type="ECO:0008006" key="5">
    <source>
        <dbReference type="Google" id="ProtNLM"/>
    </source>
</evidence>
<name>A0ABT7E800_9FIRM</name>
<evidence type="ECO:0000256" key="1">
    <source>
        <dbReference type="SAM" id="MobiDB-lite"/>
    </source>
</evidence>
<sequence length="118" mass="13968">MKKNKKIKNMNEYKKGKKNKHKKKRNVKFKKKIFISLISISIVGILIGSMCGYTVVSDLKYDIHYLKQDLRKEQVRLEELKAKVDTDKSIQEIEKKAKEELGMDYPTKSQTRYIEVEK</sequence>
<protein>
    <recommendedName>
        <fullName evidence="5">Cell division protein FtsL</fullName>
    </recommendedName>
</protein>
<feature type="compositionally biased region" description="Basic residues" evidence="1">
    <location>
        <begin position="15"/>
        <end position="24"/>
    </location>
</feature>
<keyword evidence="4" id="KW-1185">Reference proteome</keyword>
<keyword evidence="2" id="KW-1133">Transmembrane helix</keyword>
<feature type="region of interest" description="Disordered" evidence="1">
    <location>
        <begin position="1"/>
        <end position="24"/>
    </location>
</feature>
<evidence type="ECO:0000313" key="3">
    <source>
        <dbReference type="EMBL" id="MDK2563054.1"/>
    </source>
</evidence>
<accession>A0ABT7E800</accession>
<dbReference type="Proteomes" id="UP001301012">
    <property type="component" value="Unassembled WGS sequence"/>
</dbReference>
<comment type="caution">
    <text evidence="3">The sequence shown here is derived from an EMBL/GenBank/DDBJ whole genome shotgun (WGS) entry which is preliminary data.</text>
</comment>
<evidence type="ECO:0000256" key="2">
    <source>
        <dbReference type="SAM" id="Phobius"/>
    </source>
</evidence>
<dbReference type="RefSeq" id="WP_284132021.1">
    <property type="nucleotide sequence ID" value="NZ_JASKYM010000002.1"/>
</dbReference>
<feature type="transmembrane region" description="Helical" evidence="2">
    <location>
        <begin position="33"/>
        <end position="56"/>
    </location>
</feature>
<reference evidence="3 4" key="1">
    <citation type="submission" date="2023-05" db="EMBL/GenBank/DDBJ databases">
        <title>Rombocin, a short stable natural nisin variant, displays selective antimicrobial activity against Listeria monocytogenes and employs dual mode of action to kill target bacterial strains.</title>
        <authorList>
            <person name="Wambui J."/>
            <person name="Stephan R."/>
            <person name="Kuipers O.P."/>
        </authorList>
    </citation>
    <scope>NUCLEOTIDE SEQUENCE [LARGE SCALE GENOMIC DNA]</scope>
    <source>
        <strain evidence="3 4">RC002</strain>
    </source>
</reference>